<gene>
    <name evidence="1" type="ORF">AX018_1008112</name>
</gene>
<proteinExistence type="predicted"/>
<evidence type="ECO:0000313" key="1">
    <source>
        <dbReference type="EMBL" id="RAR85019.1"/>
    </source>
</evidence>
<comment type="caution">
    <text evidence="1">The sequence shown here is derived from an EMBL/GenBank/DDBJ whole genome shotgun (WGS) entry which is preliminary data.</text>
</comment>
<name>A0A328ZGN9_9BURK</name>
<sequence length="99" mass="10868">MADPTFNPSADVRPLDASKTWVLLWSQQQGMLHIETLAEMLAKNAKCFRNAIACQYIPLVIGSEDMVERTAESIRPIVAQRFDAASSGNPHALPYAALP</sequence>
<dbReference type="AlphaFoldDB" id="A0A328ZGN9"/>
<dbReference type="EMBL" id="QLTA01000008">
    <property type="protein sequence ID" value="RAR85019.1"/>
    <property type="molecule type" value="Genomic_DNA"/>
</dbReference>
<keyword evidence="2" id="KW-1185">Reference proteome</keyword>
<reference evidence="1 2" key="1">
    <citation type="submission" date="2018-06" db="EMBL/GenBank/DDBJ databases">
        <title>Genomic Encyclopedia of Archaeal and Bacterial Type Strains, Phase II (KMG-II): from individual species to whole genera.</title>
        <authorList>
            <person name="Goeker M."/>
        </authorList>
    </citation>
    <scope>NUCLEOTIDE SEQUENCE [LARGE SCALE GENOMIC DNA]</scope>
    <source>
        <strain evidence="1 2">CFPB 3232</strain>
    </source>
</reference>
<accession>A0A328ZGN9</accession>
<dbReference type="RefSeq" id="WP_111876435.1">
    <property type="nucleotide sequence ID" value="NZ_CBCSGC010000010.1"/>
</dbReference>
<dbReference type="Proteomes" id="UP000248856">
    <property type="component" value="Unassembled WGS sequence"/>
</dbReference>
<dbReference type="OrthoDB" id="8913229at2"/>
<protein>
    <submittedName>
        <fullName evidence="1">Uncharacterized protein</fullName>
    </submittedName>
</protein>
<organism evidence="1 2">
    <name type="scientific">Paracidovorax anthurii</name>
    <dbReference type="NCBI Taxonomy" id="78229"/>
    <lineage>
        <taxon>Bacteria</taxon>
        <taxon>Pseudomonadati</taxon>
        <taxon>Pseudomonadota</taxon>
        <taxon>Betaproteobacteria</taxon>
        <taxon>Burkholderiales</taxon>
        <taxon>Comamonadaceae</taxon>
        <taxon>Paracidovorax</taxon>
    </lineage>
</organism>
<evidence type="ECO:0000313" key="2">
    <source>
        <dbReference type="Proteomes" id="UP000248856"/>
    </source>
</evidence>